<evidence type="ECO:0000313" key="5">
    <source>
        <dbReference type="Proteomes" id="UP000075374"/>
    </source>
</evidence>
<dbReference type="STRING" id="1121305.CLCOL_06750"/>
<reference evidence="4 5" key="1">
    <citation type="submission" date="2016-02" db="EMBL/GenBank/DDBJ databases">
        <title>Genome sequence of Clostridium colicanis DSM 13634.</title>
        <authorList>
            <person name="Poehlein A."/>
            <person name="Daniel R."/>
        </authorList>
    </citation>
    <scope>NUCLEOTIDE SEQUENCE [LARGE SCALE GENOMIC DNA]</scope>
    <source>
        <strain evidence="4 5">DSM 13634</strain>
    </source>
</reference>
<accession>A0A151ARK9</accession>
<dbReference type="AlphaFoldDB" id="A0A151ARK9"/>
<evidence type="ECO:0000256" key="1">
    <source>
        <dbReference type="ARBA" id="ARBA00022679"/>
    </source>
</evidence>
<dbReference type="EC" id="2.3.1.-" evidence="4"/>
<feature type="domain" description="N-acetyltransferase" evidence="3">
    <location>
        <begin position="1"/>
        <end position="141"/>
    </location>
</feature>
<dbReference type="GO" id="GO:0016747">
    <property type="term" value="F:acyltransferase activity, transferring groups other than amino-acyl groups"/>
    <property type="evidence" value="ECO:0007669"/>
    <property type="project" value="InterPro"/>
</dbReference>
<keyword evidence="5" id="KW-1185">Reference proteome</keyword>
<dbReference type="EMBL" id="LTBB01000002">
    <property type="protein sequence ID" value="KYH30037.1"/>
    <property type="molecule type" value="Genomic_DNA"/>
</dbReference>
<dbReference type="InterPro" id="IPR016181">
    <property type="entry name" value="Acyl_CoA_acyltransferase"/>
</dbReference>
<name>A0A151ARK9_9CLOT</name>
<evidence type="ECO:0000313" key="4">
    <source>
        <dbReference type="EMBL" id="KYH30037.1"/>
    </source>
</evidence>
<evidence type="ECO:0000256" key="2">
    <source>
        <dbReference type="ARBA" id="ARBA00023315"/>
    </source>
</evidence>
<dbReference type="PROSITE" id="PS51186">
    <property type="entry name" value="GNAT"/>
    <property type="match status" value="1"/>
</dbReference>
<dbReference type="Gene3D" id="3.40.630.30">
    <property type="match status" value="1"/>
</dbReference>
<dbReference type="SUPFAM" id="SSF55729">
    <property type="entry name" value="Acyl-CoA N-acyltransferases (Nat)"/>
    <property type="match status" value="1"/>
</dbReference>
<gene>
    <name evidence="4" type="primary">yjaB</name>
    <name evidence="4" type="ORF">CLCOL_06750</name>
</gene>
<proteinExistence type="predicted"/>
<sequence>MIRNFEITELKSIMRIWLESNIKAHDFIDKSYWQDNYDLVQAMLPNATIFVYEEKKQIQGFIGLMGNYIAGIFVEESNQSKGIGKELLNYVKKSNSKLLLQVYKKNVRAVKFYEREDFVILKEQIDVNTGEIEFVMKWTKREC</sequence>
<dbReference type="Pfam" id="PF13673">
    <property type="entry name" value="Acetyltransf_10"/>
    <property type="match status" value="1"/>
</dbReference>
<protein>
    <submittedName>
        <fullName evidence="4">Putative N-acetyltransferase YjaB</fullName>
        <ecNumber evidence="4">2.3.1.-</ecNumber>
    </submittedName>
</protein>
<dbReference type="Proteomes" id="UP000075374">
    <property type="component" value="Unassembled WGS sequence"/>
</dbReference>
<dbReference type="InterPro" id="IPR000182">
    <property type="entry name" value="GNAT_dom"/>
</dbReference>
<keyword evidence="2 4" id="KW-0012">Acyltransferase</keyword>
<evidence type="ECO:0000259" key="3">
    <source>
        <dbReference type="PROSITE" id="PS51186"/>
    </source>
</evidence>
<dbReference type="PATRIC" id="fig|1121305.3.peg.682"/>
<dbReference type="PANTHER" id="PTHR43800">
    <property type="entry name" value="PEPTIDYL-LYSINE N-ACETYLTRANSFERASE YJAB"/>
    <property type="match status" value="1"/>
</dbReference>
<dbReference type="RefSeq" id="WP_061857587.1">
    <property type="nucleotide sequence ID" value="NZ_LTBB01000002.1"/>
</dbReference>
<organism evidence="4 5">
    <name type="scientific">Clostridium colicanis DSM 13634</name>
    <dbReference type="NCBI Taxonomy" id="1121305"/>
    <lineage>
        <taxon>Bacteria</taxon>
        <taxon>Bacillati</taxon>
        <taxon>Bacillota</taxon>
        <taxon>Clostridia</taxon>
        <taxon>Eubacteriales</taxon>
        <taxon>Clostridiaceae</taxon>
        <taxon>Clostridium</taxon>
    </lineage>
</organism>
<dbReference type="CDD" id="cd04301">
    <property type="entry name" value="NAT_SF"/>
    <property type="match status" value="1"/>
</dbReference>
<dbReference type="NCBIfam" id="NF007853">
    <property type="entry name" value="PRK10562.1"/>
    <property type="match status" value="1"/>
</dbReference>
<comment type="caution">
    <text evidence="4">The sequence shown here is derived from an EMBL/GenBank/DDBJ whole genome shotgun (WGS) entry which is preliminary data.</text>
</comment>
<dbReference type="PANTHER" id="PTHR43800:SF1">
    <property type="entry name" value="PEPTIDYL-LYSINE N-ACETYLTRANSFERASE YJAB"/>
    <property type="match status" value="1"/>
</dbReference>
<keyword evidence="1 4" id="KW-0808">Transferase</keyword>